<dbReference type="SUPFAM" id="SSF46689">
    <property type="entry name" value="Homeodomain-like"/>
    <property type="match status" value="1"/>
</dbReference>
<dbReference type="Proteomes" id="UP001220377">
    <property type="component" value="Chromosome"/>
</dbReference>
<dbReference type="PANTHER" id="PTHR30055">
    <property type="entry name" value="HTH-TYPE TRANSCRIPTIONAL REGULATOR RUTR"/>
    <property type="match status" value="1"/>
</dbReference>
<dbReference type="RefSeq" id="WP_274261313.1">
    <property type="nucleotide sequence ID" value="NZ_CP117884.1"/>
</dbReference>
<dbReference type="PANTHER" id="PTHR30055:SF234">
    <property type="entry name" value="HTH-TYPE TRANSCRIPTIONAL REGULATOR BETI"/>
    <property type="match status" value="1"/>
</dbReference>
<dbReference type="EMBL" id="CP117884">
    <property type="protein sequence ID" value="WDF83265.1"/>
    <property type="molecule type" value="Genomic_DNA"/>
</dbReference>
<accession>A0ABY7WSV9</accession>
<reference evidence="6 7" key="1">
    <citation type="submission" date="2023-02" db="EMBL/GenBank/DDBJ databases">
        <title>Genome sequence of Lacticaseibacillus sp. KACC 23028.</title>
        <authorList>
            <person name="Kim S."/>
            <person name="Heo J."/>
            <person name="Kwon S.-W."/>
        </authorList>
    </citation>
    <scope>NUCLEOTIDE SEQUENCE [LARGE SCALE GENOMIC DNA]</scope>
    <source>
        <strain evidence="6 7">KACC 23028</strain>
    </source>
</reference>
<name>A0ABY7WSV9_9LACO</name>
<dbReference type="InterPro" id="IPR050109">
    <property type="entry name" value="HTH-type_TetR-like_transc_reg"/>
</dbReference>
<sequence>MRTIDESKKKLVIQTVLELVQSDGIQGLTFGKIAKQAGVSSGTPYVYFDDKIDMLSKIYVTVKEQMDVGLAAEVEQGTTIQDKLFLAALHFARMFLAHPLETNYMNEISANPQAVSPAAIARGRDLAAPMRQLYQEAAAAGVIVTDRAEYIDALLFAPFMTMLANRRANGEAVTLPELTALINLSLAGLTK</sequence>
<feature type="domain" description="HTH tetR-type" evidence="5">
    <location>
        <begin position="6"/>
        <end position="66"/>
    </location>
</feature>
<feature type="DNA-binding region" description="H-T-H motif" evidence="4">
    <location>
        <begin position="29"/>
        <end position="48"/>
    </location>
</feature>
<evidence type="ECO:0000256" key="3">
    <source>
        <dbReference type="ARBA" id="ARBA00023163"/>
    </source>
</evidence>
<dbReference type="InterPro" id="IPR001647">
    <property type="entry name" value="HTH_TetR"/>
</dbReference>
<dbReference type="PRINTS" id="PR00455">
    <property type="entry name" value="HTHTETR"/>
</dbReference>
<evidence type="ECO:0000256" key="2">
    <source>
        <dbReference type="ARBA" id="ARBA00023125"/>
    </source>
</evidence>
<keyword evidence="3" id="KW-0804">Transcription</keyword>
<proteinExistence type="predicted"/>
<dbReference type="InterPro" id="IPR009057">
    <property type="entry name" value="Homeodomain-like_sf"/>
</dbReference>
<organism evidence="6 7">
    <name type="scientific">Lacticaseibacillus pabuli</name>
    <dbReference type="NCBI Taxonomy" id="3025672"/>
    <lineage>
        <taxon>Bacteria</taxon>
        <taxon>Bacillati</taxon>
        <taxon>Bacillota</taxon>
        <taxon>Bacilli</taxon>
        <taxon>Lactobacillales</taxon>
        <taxon>Lactobacillaceae</taxon>
        <taxon>Lacticaseibacillus</taxon>
    </lineage>
</organism>
<dbReference type="Pfam" id="PF00440">
    <property type="entry name" value="TetR_N"/>
    <property type="match status" value="1"/>
</dbReference>
<evidence type="ECO:0000259" key="5">
    <source>
        <dbReference type="PROSITE" id="PS50977"/>
    </source>
</evidence>
<evidence type="ECO:0000256" key="4">
    <source>
        <dbReference type="PROSITE-ProRule" id="PRU00335"/>
    </source>
</evidence>
<keyword evidence="7" id="KW-1185">Reference proteome</keyword>
<evidence type="ECO:0000313" key="6">
    <source>
        <dbReference type="EMBL" id="WDF83265.1"/>
    </source>
</evidence>
<evidence type="ECO:0000313" key="7">
    <source>
        <dbReference type="Proteomes" id="UP001220377"/>
    </source>
</evidence>
<keyword evidence="2 4" id="KW-0238">DNA-binding</keyword>
<keyword evidence="1" id="KW-0805">Transcription regulation</keyword>
<dbReference type="PROSITE" id="PS50977">
    <property type="entry name" value="HTH_TETR_2"/>
    <property type="match status" value="1"/>
</dbReference>
<gene>
    <name evidence="6" type="ORF">PQ472_03235</name>
</gene>
<protein>
    <submittedName>
        <fullName evidence="6">TetR/AcrR family transcriptional regulator</fullName>
    </submittedName>
</protein>
<dbReference type="Gene3D" id="1.10.357.10">
    <property type="entry name" value="Tetracycline Repressor, domain 2"/>
    <property type="match status" value="1"/>
</dbReference>
<evidence type="ECO:0000256" key="1">
    <source>
        <dbReference type="ARBA" id="ARBA00023015"/>
    </source>
</evidence>